<feature type="domain" description="FtsX extracellular" evidence="13">
    <location>
        <begin position="59"/>
        <end position="147"/>
    </location>
</feature>
<feature type="transmembrane region" description="Helical" evidence="11">
    <location>
        <begin position="231"/>
        <end position="257"/>
    </location>
</feature>
<dbReference type="Pfam" id="PF18075">
    <property type="entry name" value="FtsX_ECD"/>
    <property type="match status" value="1"/>
</dbReference>
<dbReference type="AlphaFoldDB" id="A0A0G1L4W3"/>
<dbReference type="PANTHER" id="PTHR47755:SF1">
    <property type="entry name" value="CELL DIVISION PROTEIN FTSX"/>
    <property type="match status" value="1"/>
</dbReference>
<dbReference type="PATRIC" id="fig|1618662.3.peg.519"/>
<feature type="transmembrane region" description="Helical" evidence="11">
    <location>
        <begin position="277"/>
        <end position="296"/>
    </location>
</feature>
<evidence type="ECO:0000259" key="12">
    <source>
        <dbReference type="Pfam" id="PF02687"/>
    </source>
</evidence>
<feature type="domain" description="ABC3 transporter permease C-terminal" evidence="12">
    <location>
        <begin position="181"/>
        <end position="301"/>
    </location>
</feature>
<dbReference type="EMBL" id="LCKF01000026">
    <property type="protein sequence ID" value="KKT90800.1"/>
    <property type="molecule type" value="Genomic_DNA"/>
</dbReference>
<evidence type="ECO:0000313" key="14">
    <source>
        <dbReference type="EMBL" id="KKT90800.1"/>
    </source>
</evidence>
<evidence type="ECO:0000256" key="3">
    <source>
        <dbReference type="ARBA" id="ARBA00021907"/>
    </source>
</evidence>
<feature type="transmembrane region" description="Helical" evidence="11">
    <location>
        <begin position="181"/>
        <end position="203"/>
    </location>
</feature>
<evidence type="ECO:0000256" key="8">
    <source>
        <dbReference type="ARBA" id="ARBA00023136"/>
    </source>
</evidence>
<dbReference type="PANTHER" id="PTHR47755">
    <property type="entry name" value="CELL DIVISION PROTEIN FTSX"/>
    <property type="match status" value="1"/>
</dbReference>
<evidence type="ECO:0000256" key="2">
    <source>
        <dbReference type="ARBA" id="ARBA00007379"/>
    </source>
</evidence>
<evidence type="ECO:0000256" key="1">
    <source>
        <dbReference type="ARBA" id="ARBA00004651"/>
    </source>
</evidence>
<comment type="similarity">
    <text evidence="2 10">Belongs to the ABC-4 integral membrane protein family. FtsX subfamily.</text>
</comment>
<evidence type="ECO:0000256" key="4">
    <source>
        <dbReference type="ARBA" id="ARBA00022475"/>
    </source>
</evidence>
<protein>
    <recommendedName>
        <fullName evidence="3 10">Cell division protein FtsX</fullName>
    </recommendedName>
</protein>
<keyword evidence="5 10" id="KW-0132">Cell division</keyword>
<feature type="transmembrane region" description="Helical" evidence="11">
    <location>
        <begin position="21"/>
        <end position="43"/>
    </location>
</feature>
<reference evidence="14 15" key="1">
    <citation type="journal article" date="2015" name="Nature">
        <title>rRNA introns, odd ribosomes, and small enigmatic genomes across a large radiation of phyla.</title>
        <authorList>
            <person name="Brown C.T."/>
            <person name="Hug L.A."/>
            <person name="Thomas B.C."/>
            <person name="Sharon I."/>
            <person name="Castelle C.J."/>
            <person name="Singh A."/>
            <person name="Wilkins M.J."/>
            <person name="Williams K.H."/>
            <person name="Banfield J.F."/>
        </authorList>
    </citation>
    <scope>NUCLEOTIDE SEQUENCE [LARGE SCALE GENOMIC DNA]</scope>
</reference>
<gene>
    <name evidence="14" type="ORF">UW92_C0026G0007</name>
</gene>
<keyword evidence="6 11" id="KW-0812">Transmembrane</keyword>
<evidence type="ECO:0000256" key="10">
    <source>
        <dbReference type="PIRNR" id="PIRNR003097"/>
    </source>
</evidence>
<dbReference type="Pfam" id="PF02687">
    <property type="entry name" value="FtsX"/>
    <property type="match status" value="1"/>
</dbReference>
<dbReference type="PIRSF" id="PIRSF003097">
    <property type="entry name" value="FtsX"/>
    <property type="match status" value="1"/>
</dbReference>
<dbReference type="Proteomes" id="UP000033966">
    <property type="component" value="Unassembled WGS sequence"/>
</dbReference>
<proteinExistence type="inferred from homology"/>
<organism evidence="14 15">
    <name type="scientific">Candidatus Jorgensenbacteria bacterium GW2011_GWA2_45_13</name>
    <dbReference type="NCBI Taxonomy" id="1618662"/>
    <lineage>
        <taxon>Bacteria</taxon>
        <taxon>Candidatus Joergenseniibacteriota</taxon>
    </lineage>
</organism>
<keyword evidence="8 10" id="KW-0472">Membrane</keyword>
<comment type="subcellular location">
    <subcellularLocation>
        <location evidence="1">Cell membrane</location>
        <topology evidence="1">Multi-pass membrane protein</topology>
    </subcellularLocation>
</comment>
<accession>A0A0G1L4W3</accession>
<dbReference type="GO" id="GO:0051301">
    <property type="term" value="P:cell division"/>
    <property type="evidence" value="ECO:0007669"/>
    <property type="project" value="UniProtKB-KW"/>
</dbReference>
<keyword evidence="7 11" id="KW-1133">Transmembrane helix</keyword>
<dbReference type="InterPro" id="IPR004513">
    <property type="entry name" value="FtsX"/>
</dbReference>
<keyword evidence="4 10" id="KW-1003">Cell membrane</keyword>
<sequence>MFVKITRIIKYGFSSFLRNGWLSASTIGIMILALVVFEGLILFNVVAQGAVQSLQDKIDISVYFKSNVSEDSMLNIKRSLEGLSEVKIVDYISRDQALIDFKQAHESDQVITETLDQLDENPLLASLNIKADDPRHYDAIAQYLDQATFKDLVEKVTYAQNHIVIDRLIALTDTIRNSGAILTSFLAFLAIMITFNTIRLAIFSNKEQVGIMRLVGASNNFIRGPFVVEGIIYGIVAGILSFLIFVPLIGFISPYIAKFVPEVDLNAYFNAHLVGLLLYQFLFGVGLGIISSVVAIRKYLHV</sequence>
<evidence type="ECO:0000256" key="5">
    <source>
        <dbReference type="ARBA" id="ARBA00022618"/>
    </source>
</evidence>
<evidence type="ECO:0000256" key="6">
    <source>
        <dbReference type="ARBA" id="ARBA00022692"/>
    </source>
</evidence>
<evidence type="ECO:0000256" key="9">
    <source>
        <dbReference type="ARBA" id="ARBA00023306"/>
    </source>
</evidence>
<evidence type="ECO:0000313" key="15">
    <source>
        <dbReference type="Proteomes" id="UP000033966"/>
    </source>
</evidence>
<dbReference type="InterPro" id="IPR040690">
    <property type="entry name" value="FtsX_ECD"/>
</dbReference>
<evidence type="ECO:0000256" key="7">
    <source>
        <dbReference type="ARBA" id="ARBA00022989"/>
    </source>
</evidence>
<evidence type="ECO:0000259" key="13">
    <source>
        <dbReference type="Pfam" id="PF18075"/>
    </source>
</evidence>
<keyword evidence="9 10" id="KW-0131">Cell cycle</keyword>
<comment type="caution">
    <text evidence="14">The sequence shown here is derived from an EMBL/GenBank/DDBJ whole genome shotgun (WGS) entry which is preliminary data.</text>
</comment>
<evidence type="ECO:0000256" key="11">
    <source>
        <dbReference type="SAM" id="Phobius"/>
    </source>
</evidence>
<dbReference type="InterPro" id="IPR003838">
    <property type="entry name" value="ABC3_permease_C"/>
</dbReference>
<dbReference type="Gene3D" id="3.30.70.3040">
    <property type="match status" value="1"/>
</dbReference>
<name>A0A0G1L4W3_9BACT</name>
<dbReference type="GO" id="GO:0005886">
    <property type="term" value="C:plasma membrane"/>
    <property type="evidence" value="ECO:0007669"/>
    <property type="project" value="UniProtKB-SubCell"/>
</dbReference>